<evidence type="ECO:0000256" key="5">
    <source>
        <dbReference type="ARBA" id="ARBA00022824"/>
    </source>
</evidence>
<keyword evidence="8" id="KW-0325">Glycoprotein</keyword>
<evidence type="ECO:0000256" key="3">
    <source>
        <dbReference type="ARBA" id="ARBA00022692"/>
    </source>
</evidence>
<dbReference type="Gene3D" id="3.40.630.10">
    <property type="entry name" value="Zn peptidases"/>
    <property type="match status" value="1"/>
</dbReference>
<evidence type="ECO:0000256" key="10">
    <source>
        <dbReference type="SAM" id="Phobius"/>
    </source>
</evidence>
<evidence type="ECO:0000313" key="12">
    <source>
        <dbReference type="EMBL" id="CAD5206068.1"/>
    </source>
</evidence>
<name>A0A811JSC9_9BILA</name>
<protein>
    <recommendedName>
        <fullName evidence="9">BOS complex subunit NCLN</fullName>
    </recommendedName>
</protein>
<dbReference type="EMBL" id="CAJFDH010000001">
    <property type="protein sequence ID" value="CAD5206068.1"/>
    <property type="molecule type" value="Genomic_DNA"/>
</dbReference>
<evidence type="ECO:0000256" key="9">
    <source>
        <dbReference type="ARBA" id="ARBA00034873"/>
    </source>
</evidence>
<dbReference type="EMBL" id="CAJFCW020000001">
    <property type="protein sequence ID" value="CAG9080374.1"/>
    <property type="molecule type" value="Genomic_DNA"/>
</dbReference>
<keyword evidence="5" id="KW-0256">Endoplasmic reticulum</keyword>
<dbReference type="GO" id="GO:0005789">
    <property type="term" value="C:endoplasmic reticulum membrane"/>
    <property type="evidence" value="ECO:0007669"/>
    <property type="project" value="UniProtKB-SubCell"/>
</dbReference>
<keyword evidence="6 10" id="KW-1133">Transmembrane helix</keyword>
<keyword evidence="13" id="KW-1185">Reference proteome</keyword>
<feature type="domain" description="Peptidase M28" evidence="11">
    <location>
        <begin position="194"/>
        <end position="354"/>
    </location>
</feature>
<keyword evidence="7 10" id="KW-0472">Membrane</keyword>
<evidence type="ECO:0000256" key="7">
    <source>
        <dbReference type="ARBA" id="ARBA00023136"/>
    </source>
</evidence>
<gene>
    <name evidence="12" type="ORF">BOKJ2_LOCUS752</name>
</gene>
<dbReference type="PANTHER" id="PTHR31826">
    <property type="entry name" value="NICALIN"/>
    <property type="match status" value="1"/>
</dbReference>
<sequence>MSWEEYFPVDGIRDVLIACLFFCMVASTVAIDQPINSDFEITFTAYRLRQFTLSGISYGSRAARFAYDVVPLKDSVIRRCLVVRWSDLQEQSLQEVVEGNAGAVLIVLPKGLKPLTSREGNKPTLEEELAQFSTDQAVYFAETTSELETLAKSAKITKAPTAFQQMLNLFVENAFQVSTTLAGNPAPVTSNHFNIIGKLSAPERNAPTVVIVAHYDSKGIVPSLSTGYDSNGSGALALVALMQKLAQYYKMDNMRPKLNTVFALTTLGAYNYQGSRKLADDLVESQEKGERTLLVISLESLMGGDKLYAHISKNLQEKTAPYNFLNRMKYFTPVSKERVIKQNSQIKQDAFNWEHEVYFKNRLSALTLSHFESATDPARTTILNDVDIDNEEVLFEKFNEKVRLIAETLFSYVFNIDLEWCTEALREADECHILPKANFLSKNNELRQIFQQPRPAHALPPNLVQDLFKLVKSTAQTAKSQQFQSTELQVYDNVKDELVAQVVKPALFEIVLAMGVGMYVFVVFHWAQNSQELASSAVKMFSKPKTQ</sequence>
<keyword evidence="4" id="KW-0732">Signal</keyword>
<reference evidence="12" key="1">
    <citation type="submission" date="2020-09" db="EMBL/GenBank/DDBJ databases">
        <authorList>
            <person name="Kikuchi T."/>
        </authorList>
    </citation>
    <scope>NUCLEOTIDE SEQUENCE</scope>
    <source>
        <strain evidence="12">SH1</strain>
    </source>
</reference>
<dbReference type="Proteomes" id="UP000614601">
    <property type="component" value="Unassembled WGS sequence"/>
</dbReference>
<comment type="subcellular location">
    <subcellularLocation>
        <location evidence="1">Endoplasmic reticulum membrane</location>
        <topology evidence="1">Single-pass membrane protein</topology>
    </subcellularLocation>
</comment>
<dbReference type="InterPro" id="IPR016574">
    <property type="entry name" value="Nicalin"/>
</dbReference>
<dbReference type="SUPFAM" id="SSF53187">
    <property type="entry name" value="Zn-dependent exopeptidases"/>
    <property type="match status" value="1"/>
</dbReference>
<organism evidence="12 13">
    <name type="scientific">Bursaphelenchus okinawaensis</name>
    <dbReference type="NCBI Taxonomy" id="465554"/>
    <lineage>
        <taxon>Eukaryota</taxon>
        <taxon>Metazoa</taxon>
        <taxon>Ecdysozoa</taxon>
        <taxon>Nematoda</taxon>
        <taxon>Chromadorea</taxon>
        <taxon>Rhabditida</taxon>
        <taxon>Tylenchina</taxon>
        <taxon>Tylenchomorpha</taxon>
        <taxon>Aphelenchoidea</taxon>
        <taxon>Aphelenchoididae</taxon>
        <taxon>Bursaphelenchus</taxon>
    </lineage>
</organism>
<dbReference type="GO" id="GO:0009966">
    <property type="term" value="P:regulation of signal transduction"/>
    <property type="evidence" value="ECO:0007669"/>
    <property type="project" value="InterPro"/>
</dbReference>
<evidence type="ECO:0000256" key="1">
    <source>
        <dbReference type="ARBA" id="ARBA00004389"/>
    </source>
</evidence>
<accession>A0A811JSC9</accession>
<dbReference type="Proteomes" id="UP000783686">
    <property type="component" value="Unassembled WGS sequence"/>
</dbReference>
<comment type="caution">
    <text evidence="12">The sequence shown here is derived from an EMBL/GenBank/DDBJ whole genome shotgun (WGS) entry which is preliminary data.</text>
</comment>
<dbReference type="Pfam" id="PF04389">
    <property type="entry name" value="Peptidase_M28"/>
    <property type="match status" value="1"/>
</dbReference>
<evidence type="ECO:0000256" key="2">
    <source>
        <dbReference type="ARBA" id="ARBA00007717"/>
    </source>
</evidence>
<dbReference type="InterPro" id="IPR007484">
    <property type="entry name" value="Peptidase_M28"/>
</dbReference>
<evidence type="ECO:0000256" key="6">
    <source>
        <dbReference type="ARBA" id="ARBA00022989"/>
    </source>
</evidence>
<feature type="transmembrane region" description="Helical" evidence="10">
    <location>
        <begin position="506"/>
        <end position="527"/>
    </location>
</feature>
<proteinExistence type="inferred from homology"/>
<keyword evidence="3 10" id="KW-0812">Transmembrane</keyword>
<dbReference type="AlphaFoldDB" id="A0A811JSC9"/>
<evidence type="ECO:0000259" key="11">
    <source>
        <dbReference type="Pfam" id="PF04389"/>
    </source>
</evidence>
<comment type="similarity">
    <text evidence="2">Belongs to the nicastrin family.</text>
</comment>
<evidence type="ECO:0000256" key="4">
    <source>
        <dbReference type="ARBA" id="ARBA00022729"/>
    </source>
</evidence>
<evidence type="ECO:0000313" key="13">
    <source>
        <dbReference type="Proteomes" id="UP000614601"/>
    </source>
</evidence>
<dbReference type="OrthoDB" id="5913609at2759"/>
<evidence type="ECO:0000256" key="8">
    <source>
        <dbReference type="ARBA" id="ARBA00023180"/>
    </source>
</evidence>